<dbReference type="Proteomes" id="UP000474802">
    <property type="component" value="Unassembled WGS sequence"/>
</dbReference>
<reference evidence="8 9" key="2">
    <citation type="submission" date="2020-03" db="EMBL/GenBank/DDBJ databases">
        <title>Devosia chinhatensis sp. nov., isolated from a hexachlorocyclohexane (HCH) dump site in India.</title>
        <authorList>
            <person name="Kumar M."/>
            <person name="Lal R."/>
        </authorList>
    </citation>
    <scope>NUCLEOTIDE SEQUENCE [LARGE SCALE GENOMIC DNA]</scope>
    <source>
        <strain evidence="8 9">H239</strain>
    </source>
</reference>
<proteinExistence type="inferred from homology"/>
<comment type="catalytic activity">
    <reaction evidence="6">
        <text>(6S)-NADPHX + ADP = AMP + phosphate + NADPH + H(+)</text>
        <dbReference type="Rhea" id="RHEA:32235"/>
        <dbReference type="ChEBI" id="CHEBI:15378"/>
        <dbReference type="ChEBI" id="CHEBI:43474"/>
        <dbReference type="ChEBI" id="CHEBI:57783"/>
        <dbReference type="ChEBI" id="CHEBI:64076"/>
        <dbReference type="ChEBI" id="CHEBI:456215"/>
        <dbReference type="ChEBI" id="CHEBI:456216"/>
        <dbReference type="EC" id="4.2.1.136"/>
    </reaction>
</comment>
<dbReference type="GO" id="GO:0046496">
    <property type="term" value="P:nicotinamide nucleotide metabolic process"/>
    <property type="evidence" value="ECO:0007669"/>
    <property type="project" value="UniProtKB-UniRule"/>
</dbReference>
<dbReference type="GO" id="GO:0110051">
    <property type="term" value="P:metabolite repair"/>
    <property type="evidence" value="ECO:0007669"/>
    <property type="project" value="TreeGrafter"/>
</dbReference>
<dbReference type="Gene3D" id="3.40.1190.20">
    <property type="match status" value="1"/>
</dbReference>
<keyword evidence="9" id="KW-1185">Reference proteome</keyword>
<evidence type="ECO:0000313" key="9">
    <source>
        <dbReference type="Proteomes" id="UP000474802"/>
    </source>
</evidence>
<dbReference type="Pfam" id="PF01256">
    <property type="entry name" value="Carb_kinase"/>
    <property type="match status" value="1"/>
</dbReference>
<evidence type="ECO:0000256" key="1">
    <source>
        <dbReference type="ARBA" id="ARBA00022741"/>
    </source>
</evidence>
<keyword evidence="4 6" id="KW-0520">NAD</keyword>
<dbReference type="AlphaFoldDB" id="A0A6M1SNU9"/>
<dbReference type="CDD" id="cd01171">
    <property type="entry name" value="YXKO-related"/>
    <property type="match status" value="1"/>
</dbReference>
<evidence type="ECO:0000313" key="8">
    <source>
        <dbReference type="EMBL" id="NGP17182.1"/>
    </source>
</evidence>
<dbReference type="GO" id="GO:0052855">
    <property type="term" value="F:ADP-dependent NAD(P)H-hydrate dehydratase activity"/>
    <property type="evidence" value="ECO:0007669"/>
    <property type="project" value="UniProtKB-UniRule"/>
</dbReference>
<evidence type="ECO:0000256" key="5">
    <source>
        <dbReference type="ARBA" id="ARBA00023239"/>
    </source>
</evidence>
<evidence type="ECO:0000256" key="2">
    <source>
        <dbReference type="ARBA" id="ARBA00022840"/>
    </source>
</evidence>
<dbReference type="InterPro" id="IPR000631">
    <property type="entry name" value="CARKD"/>
</dbReference>
<feature type="binding site" evidence="6">
    <location>
        <position position="112"/>
    </location>
    <ligand>
        <name>(6S)-NADPHX</name>
        <dbReference type="ChEBI" id="CHEBI:64076"/>
    </ligand>
</feature>
<name>A0A6M1SNU9_9HYPH</name>
<dbReference type="PROSITE" id="PS51383">
    <property type="entry name" value="YJEF_C_3"/>
    <property type="match status" value="1"/>
</dbReference>
<feature type="binding site" evidence="6">
    <location>
        <position position="164"/>
    </location>
    <ligand>
        <name>(6S)-NADPHX</name>
        <dbReference type="ChEBI" id="CHEBI:64076"/>
    </ligand>
</feature>
<dbReference type="EC" id="4.2.1.136" evidence="6"/>
<feature type="binding site" evidence="6">
    <location>
        <position position="231"/>
    </location>
    <ligand>
        <name>(6S)-NADPHX</name>
        <dbReference type="ChEBI" id="CHEBI:64076"/>
    </ligand>
</feature>
<comment type="caution">
    <text evidence="8">The sequence shown here is derived from an EMBL/GenBank/DDBJ whole genome shotgun (WGS) entry which is preliminary data.</text>
</comment>
<comment type="function">
    <text evidence="6">Catalyzes the dehydration of the S-form of NAD(P)HX at the expense of ADP, which is converted to AMP. Together with NAD(P)HX epimerase, which catalyzes the epimerization of the S- and R-forms, the enzyme allows the repair of both epimers of NAD(P)HX, a damaged form of NAD(P)H that is a result of enzymatic or heat-dependent hydration.</text>
</comment>
<comment type="similarity">
    <text evidence="6">Belongs to the NnrD/CARKD family.</text>
</comment>
<reference evidence="8 9" key="1">
    <citation type="submission" date="2020-02" db="EMBL/GenBank/DDBJ databases">
        <authorList>
            <person name="Khan S.A."/>
            <person name="Jeon C.O."/>
            <person name="Chun B.H."/>
        </authorList>
    </citation>
    <scope>NUCLEOTIDE SEQUENCE [LARGE SCALE GENOMIC DNA]</scope>
    <source>
        <strain evidence="8 9">H239</strain>
    </source>
</reference>
<feature type="binding site" evidence="6">
    <location>
        <position position="41"/>
    </location>
    <ligand>
        <name>(6S)-NADPHX</name>
        <dbReference type="ChEBI" id="CHEBI:64076"/>
    </ligand>
</feature>
<comment type="cofactor">
    <cofactor evidence="6">
        <name>Mg(2+)</name>
        <dbReference type="ChEBI" id="CHEBI:18420"/>
    </cofactor>
</comment>
<keyword evidence="5 6" id="KW-0456">Lyase</keyword>
<dbReference type="NCBIfam" id="TIGR00196">
    <property type="entry name" value="yjeF_cterm"/>
    <property type="match status" value="1"/>
</dbReference>
<feature type="binding site" evidence="6">
    <location>
        <position position="230"/>
    </location>
    <ligand>
        <name>AMP</name>
        <dbReference type="ChEBI" id="CHEBI:456215"/>
    </ligand>
</feature>
<gene>
    <name evidence="6" type="primary">nnrD</name>
    <name evidence="8" type="ORF">G5575_05340</name>
</gene>
<dbReference type="EMBL" id="JAALFG010000001">
    <property type="protein sequence ID" value="NGP17182.1"/>
    <property type="molecule type" value="Genomic_DNA"/>
</dbReference>
<evidence type="ECO:0000256" key="3">
    <source>
        <dbReference type="ARBA" id="ARBA00022857"/>
    </source>
</evidence>
<dbReference type="PANTHER" id="PTHR12592">
    <property type="entry name" value="ATP-DEPENDENT (S)-NAD(P)H-HYDRATE DEHYDRATASE FAMILY MEMBER"/>
    <property type="match status" value="1"/>
</dbReference>
<comment type="subunit">
    <text evidence="6">Homotetramer.</text>
</comment>
<comment type="catalytic activity">
    <reaction evidence="6">
        <text>(6S)-NADHX + ADP = AMP + phosphate + NADH + H(+)</text>
        <dbReference type="Rhea" id="RHEA:32223"/>
        <dbReference type="ChEBI" id="CHEBI:15378"/>
        <dbReference type="ChEBI" id="CHEBI:43474"/>
        <dbReference type="ChEBI" id="CHEBI:57945"/>
        <dbReference type="ChEBI" id="CHEBI:64074"/>
        <dbReference type="ChEBI" id="CHEBI:456215"/>
        <dbReference type="ChEBI" id="CHEBI:456216"/>
        <dbReference type="EC" id="4.2.1.136"/>
    </reaction>
</comment>
<dbReference type="GO" id="GO:0052856">
    <property type="term" value="F:NAD(P)HX epimerase activity"/>
    <property type="evidence" value="ECO:0007669"/>
    <property type="project" value="TreeGrafter"/>
</dbReference>
<accession>A0A6M1SNU9</accession>
<keyword evidence="2 6" id="KW-0067">ATP-binding</keyword>
<organism evidence="8 9">
    <name type="scientific">Devosia aurantiaca</name>
    <dbReference type="NCBI Taxonomy" id="2714858"/>
    <lineage>
        <taxon>Bacteria</taxon>
        <taxon>Pseudomonadati</taxon>
        <taxon>Pseudomonadota</taxon>
        <taxon>Alphaproteobacteria</taxon>
        <taxon>Hyphomicrobiales</taxon>
        <taxon>Devosiaceae</taxon>
        <taxon>Devosia</taxon>
    </lineage>
</organism>
<evidence type="ECO:0000256" key="4">
    <source>
        <dbReference type="ARBA" id="ARBA00023027"/>
    </source>
</evidence>
<dbReference type="GO" id="GO:0005524">
    <property type="term" value="F:ATP binding"/>
    <property type="evidence" value="ECO:0007669"/>
    <property type="project" value="UniProtKB-KW"/>
</dbReference>
<evidence type="ECO:0000256" key="6">
    <source>
        <dbReference type="HAMAP-Rule" id="MF_01965"/>
    </source>
</evidence>
<keyword evidence="1 6" id="KW-0547">Nucleotide-binding</keyword>
<keyword evidence="3 6" id="KW-0521">NADP</keyword>
<dbReference type="SUPFAM" id="SSF53613">
    <property type="entry name" value="Ribokinase-like"/>
    <property type="match status" value="1"/>
</dbReference>
<evidence type="ECO:0000259" key="7">
    <source>
        <dbReference type="PROSITE" id="PS51383"/>
    </source>
</evidence>
<feature type="domain" description="YjeF C-terminal" evidence="7">
    <location>
        <begin position="6"/>
        <end position="290"/>
    </location>
</feature>
<dbReference type="RefSeq" id="WP_164533391.1">
    <property type="nucleotide sequence ID" value="NZ_JAALFG010000001.1"/>
</dbReference>
<dbReference type="PANTHER" id="PTHR12592:SF0">
    <property type="entry name" value="ATP-DEPENDENT (S)-NAD(P)H-HYDRATE DEHYDRATASE"/>
    <property type="match status" value="1"/>
</dbReference>
<feature type="binding site" evidence="6">
    <location>
        <begin position="201"/>
        <end position="205"/>
    </location>
    <ligand>
        <name>AMP</name>
        <dbReference type="ChEBI" id="CHEBI:456215"/>
    </ligand>
</feature>
<dbReference type="HAMAP" id="MF_01965">
    <property type="entry name" value="NADHX_dehydratase"/>
    <property type="match status" value="1"/>
</dbReference>
<sequence length="295" mass="30423">MDELTAEFLRANPLPLPEDEVDKDARGRVVVVGGHREVPGAVLLAGESALRSGAGKVQIATVTSAAMGLALAIPEARVTGLSETESGDIGAENSARIRTMIQDEDAVLLGPGMLDADNAGSLFSVLLETLENQSLVFDAAALTGLRDQTGLLRKFAGRSVMTPHAGEMASFLDIDRDAVMADPLAAARQAADATGMVVVMKGSVTHIVDPSGHIALCQEGNVGLATSGSGDTLAGIIVGLLARGTAPLLAAQWGVFLHAAAGDRLKQKHGLLGYLAREIPAEIPSILADLTPEAR</sequence>
<protein>
    <recommendedName>
        <fullName evidence="6">ADP-dependent (S)-NAD(P)H-hydrate dehydratase</fullName>
        <ecNumber evidence="6">4.2.1.136</ecNumber>
    </recommendedName>
    <alternativeName>
        <fullName evidence="6">ADP-dependent NAD(P)HX dehydratase</fullName>
    </alternativeName>
</protein>
<dbReference type="InterPro" id="IPR029056">
    <property type="entry name" value="Ribokinase-like"/>
</dbReference>